<dbReference type="AlphaFoldDB" id="A0A847S3R9"/>
<sequence>MAGISSNALKSANYPENRKKYNGIEFTSELDLDIYDAQFRNLDPQIGRWNQIDPKIDNMEAWSPYASNYDNPIRFLDFLGDEPLGGGTPIMWTAGQKQAEYVKAILRPVGNFVVELLGRTAVAAAGILNAAGGGRTSAESIGLSGSQADQYNAATTVGSTLPLPMPGGGLPGESAALALANGVSVGASEGLAINISNVVLAKGGAAPNRTGSQGEAATGSDKGGQKETYVDPISGKDRIADKSTITQLHETKNVGYQYLSTQLKDAIQYAKDGGRKFMLWLRSDTKVSRQLQEEIKNGNVRRKTIPGT</sequence>
<dbReference type="InterPro" id="IPR022385">
    <property type="entry name" value="Rhs_assc_core"/>
</dbReference>
<feature type="domain" description="Tox-REase-7" evidence="2">
    <location>
        <begin position="211"/>
        <end position="291"/>
    </location>
</feature>
<feature type="compositionally biased region" description="Basic and acidic residues" evidence="1">
    <location>
        <begin position="223"/>
        <end position="232"/>
    </location>
</feature>
<reference evidence="3 4" key="1">
    <citation type="submission" date="2020-04" db="EMBL/GenBank/DDBJ databases">
        <authorList>
            <person name="Yin C."/>
        </authorList>
    </citation>
    <scope>NUCLEOTIDE SEQUENCE [LARGE SCALE GENOMIC DNA]</scope>
    <source>
        <strain evidence="3 4">Ae27</strain>
    </source>
</reference>
<feature type="region of interest" description="Disordered" evidence="1">
    <location>
        <begin position="205"/>
        <end position="232"/>
    </location>
</feature>
<evidence type="ECO:0000256" key="1">
    <source>
        <dbReference type="SAM" id="MobiDB-lite"/>
    </source>
</evidence>
<keyword evidence="4" id="KW-1185">Reference proteome</keyword>
<dbReference type="Pfam" id="PF15649">
    <property type="entry name" value="Tox-REase-7"/>
    <property type="match status" value="1"/>
</dbReference>
<evidence type="ECO:0000259" key="2">
    <source>
        <dbReference type="Pfam" id="PF15649"/>
    </source>
</evidence>
<evidence type="ECO:0000313" key="3">
    <source>
        <dbReference type="EMBL" id="NLR67497.1"/>
    </source>
</evidence>
<evidence type="ECO:0000313" key="4">
    <source>
        <dbReference type="Proteomes" id="UP000570474"/>
    </source>
</evidence>
<comment type="caution">
    <text evidence="3">The sequence shown here is derived from an EMBL/GenBank/DDBJ whole genome shotgun (WGS) entry which is preliminary data.</text>
</comment>
<dbReference type="Gene3D" id="2.180.10.10">
    <property type="entry name" value="RHS repeat-associated core"/>
    <property type="match status" value="1"/>
</dbReference>
<organism evidence="3 4">
    <name type="scientific">Chitinophaga varians</name>
    <dbReference type="NCBI Taxonomy" id="2202339"/>
    <lineage>
        <taxon>Bacteria</taxon>
        <taxon>Pseudomonadati</taxon>
        <taxon>Bacteroidota</taxon>
        <taxon>Chitinophagia</taxon>
        <taxon>Chitinophagales</taxon>
        <taxon>Chitinophagaceae</taxon>
        <taxon>Chitinophaga</taxon>
    </lineage>
</organism>
<accession>A0A847S3R9</accession>
<proteinExistence type="predicted"/>
<gene>
    <name evidence="3" type="ORF">HGH92_24545</name>
</gene>
<dbReference type="NCBIfam" id="TIGR03696">
    <property type="entry name" value="Rhs_assc_core"/>
    <property type="match status" value="1"/>
</dbReference>
<dbReference type="Proteomes" id="UP000570474">
    <property type="component" value="Unassembled WGS sequence"/>
</dbReference>
<name>A0A847S3R9_9BACT</name>
<protein>
    <recommendedName>
        <fullName evidence="2">Tox-REase-7 domain-containing protein</fullName>
    </recommendedName>
</protein>
<dbReference type="EMBL" id="JABAIA010000003">
    <property type="protein sequence ID" value="NLR67497.1"/>
    <property type="molecule type" value="Genomic_DNA"/>
</dbReference>
<dbReference type="InterPro" id="IPR028903">
    <property type="entry name" value="Tox-REase-7_dom"/>
</dbReference>